<dbReference type="EMBL" id="GBRH01270570">
    <property type="protein sequence ID" value="JAD27325.1"/>
    <property type="molecule type" value="Transcribed_RNA"/>
</dbReference>
<reference evidence="1" key="1">
    <citation type="submission" date="2014-09" db="EMBL/GenBank/DDBJ databases">
        <authorList>
            <person name="Magalhaes I.L.F."/>
            <person name="Oliveira U."/>
            <person name="Santos F.R."/>
            <person name="Vidigal T.H.D.A."/>
            <person name="Brescovit A.D."/>
            <person name="Santos A.J."/>
        </authorList>
    </citation>
    <scope>NUCLEOTIDE SEQUENCE</scope>
    <source>
        <tissue evidence="1">Shoot tissue taken approximately 20 cm above the soil surface</tissue>
    </source>
</reference>
<dbReference type="AlphaFoldDB" id="A0A0A8YR24"/>
<reference evidence="1" key="2">
    <citation type="journal article" date="2015" name="Data Brief">
        <title>Shoot transcriptome of the giant reed, Arundo donax.</title>
        <authorList>
            <person name="Barrero R.A."/>
            <person name="Guerrero F.D."/>
            <person name="Moolhuijzen P."/>
            <person name="Goolsby J.A."/>
            <person name="Tidwell J."/>
            <person name="Bellgard S.E."/>
            <person name="Bellgard M.I."/>
        </authorList>
    </citation>
    <scope>NUCLEOTIDE SEQUENCE</scope>
    <source>
        <tissue evidence="1">Shoot tissue taken approximately 20 cm above the soil surface</tissue>
    </source>
</reference>
<proteinExistence type="predicted"/>
<protein>
    <submittedName>
        <fullName evidence="1">Uncharacterized protein</fullName>
    </submittedName>
</protein>
<accession>A0A0A8YR24</accession>
<name>A0A0A8YR24_ARUDO</name>
<sequence length="99" mass="10929">MQLIFTANTCKKGLRFLVLPLVQSFLCFLHLFVPISSQGDPQQNGRLHACSSNHSTPNALYAKLEVKPKKGTKGNTDYVITADVHISYKLLPSTSNSHT</sequence>
<evidence type="ECO:0000313" key="1">
    <source>
        <dbReference type="EMBL" id="JAD27325.1"/>
    </source>
</evidence>
<organism evidence="1">
    <name type="scientific">Arundo donax</name>
    <name type="common">Giant reed</name>
    <name type="synonym">Donax arundinaceus</name>
    <dbReference type="NCBI Taxonomy" id="35708"/>
    <lineage>
        <taxon>Eukaryota</taxon>
        <taxon>Viridiplantae</taxon>
        <taxon>Streptophyta</taxon>
        <taxon>Embryophyta</taxon>
        <taxon>Tracheophyta</taxon>
        <taxon>Spermatophyta</taxon>
        <taxon>Magnoliopsida</taxon>
        <taxon>Liliopsida</taxon>
        <taxon>Poales</taxon>
        <taxon>Poaceae</taxon>
        <taxon>PACMAD clade</taxon>
        <taxon>Arundinoideae</taxon>
        <taxon>Arundineae</taxon>
        <taxon>Arundo</taxon>
    </lineage>
</organism>